<protein>
    <submittedName>
        <fullName evidence="2">Glyoxylase CFP32</fullName>
    </submittedName>
</protein>
<dbReference type="SUPFAM" id="SSF54593">
    <property type="entry name" value="Glyoxalase/Bleomycin resistance protein/Dihydroxybiphenyl dioxygenase"/>
    <property type="match status" value="2"/>
</dbReference>
<dbReference type="PANTHER" id="PTHR33993">
    <property type="entry name" value="GLYOXALASE-RELATED"/>
    <property type="match status" value="1"/>
</dbReference>
<reference evidence="2" key="1">
    <citation type="submission" date="2021-05" db="EMBL/GenBank/DDBJ databases">
        <authorList>
            <person name="Arsene-Ploetze F."/>
        </authorList>
    </citation>
    <scope>NUCLEOTIDE SEQUENCE</scope>
    <source>
        <strain evidence="2">DSM 42138</strain>
    </source>
</reference>
<dbReference type="Pfam" id="PF18029">
    <property type="entry name" value="Glyoxalase_6"/>
    <property type="match status" value="1"/>
</dbReference>
<dbReference type="RefSeq" id="WP_251500666.1">
    <property type="nucleotide sequence ID" value="NZ_CAJSLV010000112.1"/>
</dbReference>
<dbReference type="PANTHER" id="PTHR33993:SF10">
    <property type="entry name" value="CONSERVED PROTEIN"/>
    <property type="match status" value="1"/>
</dbReference>
<feature type="domain" description="VOC" evidence="1">
    <location>
        <begin position="135"/>
        <end position="254"/>
    </location>
</feature>
<accession>A0A9W4EBH8</accession>
<dbReference type="InterPro" id="IPR052164">
    <property type="entry name" value="Anthracycline_SecMetBiosynth"/>
</dbReference>
<evidence type="ECO:0000259" key="1">
    <source>
        <dbReference type="PROSITE" id="PS51819"/>
    </source>
</evidence>
<dbReference type="EMBL" id="CAJSLV010000112">
    <property type="protein sequence ID" value="CAG6398806.1"/>
    <property type="molecule type" value="Genomic_DNA"/>
</dbReference>
<evidence type="ECO:0000313" key="3">
    <source>
        <dbReference type="Proteomes" id="UP001152519"/>
    </source>
</evidence>
<dbReference type="Proteomes" id="UP001152519">
    <property type="component" value="Unassembled WGS sequence"/>
</dbReference>
<proteinExistence type="predicted"/>
<organism evidence="2 3">
    <name type="scientific">Actinacidiphila cocklensis</name>
    <dbReference type="NCBI Taxonomy" id="887465"/>
    <lineage>
        <taxon>Bacteria</taxon>
        <taxon>Bacillati</taxon>
        <taxon>Actinomycetota</taxon>
        <taxon>Actinomycetes</taxon>
        <taxon>Kitasatosporales</taxon>
        <taxon>Streptomycetaceae</taxon>
        <taxon>Actinacidiphila</taxon>
    </lineage>
</organism>
<sequence>MTAFTEGTPCWADAALPDLAAGRRFYGELFGWTFEDQGEDFGHYTLAFRDGKAAAALMSKPDPAMPTAWSVYFASVDATGAAARIGAAGGQVVFGPDKAGEAGVMVGAVDPGGSVFGVWQAGEHQGFEITEQPGAFCWTENRTREAAAVDSFYEAVFAYRAEQIGDGQHFDYKVWSLAADPELQIGGRLKLGAELPGEQPAAFRLYFAVDDCDAAVATVRKLGGRVTDGPADSPFGRLATVADDQGAVFTVIDPRRSEGSIEGS</sequence>
<feature type="domain" description="VOC" evidence="1">
    <location>
        <begin position="8"/>
        <end position="121"/>
    </location>
</feature>
<name>A0A9W4EBH8_9ACTN</name>
<dbReference type="InterPro" id="IPR041581">
    <property type="entry name" value="Glyoxalase_6"/>
</dbReference>
<dbReference type="InterPro" id="IPR037523">
    <property type="entry name" value="VOC_core"/>
</dbReference>
<dbReference type="InterPro" id="IPR004360">
    <property type="entry name" value="Glyas_Fos-R_dOase_dom"/>
</dbReference>
<dbReference type="Gene3D" id="3.10.180.10">
    <property type="entry name" value="2,3-Dihydroxybiphenyl 1,2-Dioxygenase, domain 1"/>
    <property type="match status" value="2"/>
</dbReference>
<dbReference type="PROSITE" id="PS51819">
    <property type="entry name" value="VOC"/>
    <property type="match status" value="2"/>
</dbReference>
<keyword evidence="3" id="KW-1185">Reference proteome</keyword>
<dbReference type="Pfam" id="PF00903">
    <property type="entry name" value="Glyoxalase"/>
    <property type="match status" value="1"/>
</dbReference>
<gene>
    <name evidence="2" type="ORF">SCOCK_780002</name>
</gene>
<dbReference type="InterPro" id="IPR029068">
    <property type="entry name" value="Glyas_Bleomycin-R_OHBP_Dase"/>
</dbReference>
<comment type="caution">
    <text evidence="2">The sequence shown here is derived from an EMBL/GenBank/DDBJ whole genome shotgun (WGS) entry which is preliminary data.</text>
</comment>
<dbReference type="CDD" id="cd07247">
    <property type="entry name" value="SgaA_N_like"/>
    <property type="match status" value="1"/>
</dbReference>
<dbReference type="AlphaFoldDB" id="A0A9W4EBH8"/>
<evidence type="ECO:0000313" key="2">
    <source>
        <dbReference type="EMBL" id="CAG6398806.1"/>
    </source>
</evidence>